<name>A0A5N5TMX5_9CRUS</name>
<sequence>MKTEKIEDKVVLNIPVYLSKALQDQLYLLQYPNRPQNFTYDDETILQARIKPINELIELEVGLRTRTPVFSRSKAEQIAINVDGAFRHEKSDEDNYYSGNMMDKLVLTSVKNHLDIRTAALGVMSDGTFHITSLKSIISMKPSFSYLDLAENRSQKDQKSYVEENKTEETAKRVTVRFERPETDRSKDLKEKSYASLQKRLQSEAWINLNYNRYGSERSDFESRFLYCSHPEEVIDRFLLSDEEFLGYLIPKNVEPECVNPGLPANYMSLSALKSMPLEDQVKIIIQKACVASFNEILCLRANKNSNEDHISVVRVIEQHAVLVQGNWVIKSELFYPKDYSSEYNVSNELLQRARDCILYLFTKSTTINRSNITELINIPAEEITKILKGVARFKSGRKTWDFVVPTDNNFIKKYPDVVQRQKMIWQLRYENILQTFKKIK</sequence>
<proteinExistence type="predicted"/>
<dbReference type="InterPro" id="IPR006886">
    <property type="entry name" value="RNA_pol_III_Rpc5"/>
</dbReference>
<protein>
    <submittedName>
        <fullName evidence="1">DNA-directed RNA polymerase III subunit RPC5</fullName>
    </submittedName>
</protein>
<dbReference type="PANTHER" id="PTHR12069">
    <property type="entry name" value="DNA-DIRECTED RNA POLYMERASES III 80 KDA POLYPEPTIDE RNA POLYMERASE III SUBUNIT 5"/>
    <property type="match status" value="1"/>
</dbReference>
<comment type="caution">
    <text evidence="1">The sequence shown here is derived from an EMBL/GenBank/DDBJ whole genome shotgun (WGS) entry which is preliminary data.</text>
</comment>
<evidence type="ECO:0000313" key="2">
    <source>
        <dbReference type="Proteomes" id="UP000326759"/>
    </source>
</evidence>
<dbReference type="Proteomes" id="UP000326759">
    <property type="component" value="Unassembled WGS sequence"/>
</dbReference>
<accession>A0A5N5TMX5</accession>
<gene>
    <name evidence="1" type="primary">POLR3E</name>
    <name evidence="1" type="ORF">Anas_00479</name>
</gene>
<keyword evidence="1" id="KW-0240">DNA-directed RNA polymerase</keyword>
<keyword evidence="2" id="KW-1185">Reference proteome</keyword>
<evidence type="ECO:0000313" key="1">
    <source>
        <dbReference type="EMBL" id="KAB7507518.1"/>
    </source>
</evidence>
<dbReference type="GO" id="GO:0005666">
    <property type="term" value="C:RNA polymerase III complex"/>
    <property type="evidence" value="ECO:0007669"/>
    <property type="project" value="TreeGrafter"/>
</dbReference>
<dbReference type="AlphaFoldDB" id="A0A5N5TMX5"/>
<dbReference type="EMBL" id="SEYY01000307">
    <property type="protein sequence ID" value="KAB7507518.1"/>
    <property type="molecule type" value="Genomic_DNA"/>
</dbReference>
<dbReference type="PANTHER" id="PTHR12069:SF0">
    <property type="entry name" value="DNA-DIRECTED RNA POLYMERASE III SUBUNIT RPC5"/>
    <property type="match status" value="1"/>
</dbReference>
<reference evidence="1 2" key="1">
    <citation type="journal article" date="2019" name="PLoS Biol.">
        <title>Sex chromosomes control vertical transmission of feminizing Wolbachia symbionts in an isopod.</title>
        <authorList>
            <person name="Becking T."/>
            <person name="Chebbi M.A."/>
            <person name="Giraud I."/>
            <person name="Moumen B."/>
            <person name="Laverre T."/>
            <person name="Caubet Y."/>
            <person name="Peccoud J."/>
            <person name="Gilbert C."/>
            <person name="Cordaux R."/>
        </authorList>
    </citation>
    <scope>NUCLEOTIDE SEQUENCE [LARGE SCALE GENOMIC DNA]</scope>
    <source>
        <strain evidence="1">ANa2</strain>
        <tissue evidence="1">Whole body excluding digestive tract and cuticle</tissue>
    </source>
</reference>
<dbReference type="Pfam" id="PF04801">
    <property type="entry name" value="RPC5"/>
    <property type="match status" value="1"/>
</dbReference>
<organism evidence="1 2">
    <name type="scientific">Armadillidium nasatum</name>
    <dbReference type="NCBI Taxonomy" id="96803"/>
    <lineage>
        <taxon>Eukaryota</taxon>
        <taxon>Metazoa</taxon>
        <taxon>Ecdysozoa</taxon>
        <taxon>Arthropoda</taxon>
        <taxon>Crustacea</taxon>
        <taxon>Multicrustacea</taxon>
        <taxon>Malacostraca</taxon>
        <taxon>Eumalacostraca</taxon>
        <taxon>Peracarida</taxon>
        <taxon>Isopoda</taxon>
        <taxon>Oniscidea</taxon>
        <taxon>Crinocheta</taxon>
        <taxon>Armadillidiidae</taxon>
        <taxon>Armadillidium</taxon>
    </lineage>
</organism>
<dbReference type="GO" id="GO:0042797">
    <property type="term" value="P:tRNA transcription by RNA polymerase III"/>
    <property type="evidence" value="ECO:0007669"/>
    <property type="project" value="TreeGrafter"/>
</dbReference>
<dbReference type="OrthoDB" id="340681at2759"/>
<keyword evidence="1" id="KW-0804">Transcription</keyword>